<dbReference type="SUPFAM" id="SSF53474">
    <property type="entry name" value="alpha/beta-Hydrolases"/>
    <property type="match status" value="1"/>
</dbReference>
<gene>
    <name evidence="2" type="ORF">BJX67DRAFT_377357</name>
</gene>
<reference evidence="2 3" key="1">
    <citation type="submission" date="2024-07" db="EMBL/GenBank/DDBJ databases">
        <title>Section-level genome sequencing and comparative genomics of Aspergillus sections Usti and Cavernicolus.</title>
        <authorList>
            <consortium name="Lawrence Berkeley National Laboratory"/>
            <person name="Nybo J.L."/>
            <person name="Vesth T.C."/>
            <person name="Theobald S."/>
            <person name="Frisvad J.C."/>
            <person name="Larsen T.O."/>
            <person name="Kjaerboelling I."/>
            <person name="Rothschild-Mancinelli K."/>
            <person name="Lyhne E.K."/>
            <person name="Kogle M.E."/>
            <person name="Barry K."/>
            <person name="Clum A."/>
            <person name="Na H."/>
            <person name="Ledsgaard L."/>
            <person name="Lin J."/>
            <person name="Lipzen A."/>
            <person name="Kuo A."/>
            <person name="Riley R."/>
            <person name="Mondo S."/>
            <person name="Labutti K."/>
            <person name="Haridas S."/>
            <person name="Pangalinan J."/>
            <person name="Salamov A.A."/>
            <person name="Simmons B.A."/>
            <person name="Magnuson J.K."/>
            <person name="Chen J."/>
            <person name="Drula E."/>
            <person name="Henrissat B."/>
            <person name="Wiebenga A."/>
            <person name="Lubbers R.J."/>
            <person name="Gomes A.C."/>
            <person name="Macurrencykelacurrency M.R."/>
            <person name="Stajich J."/>
            <person name="Grigoriev I.V."/>
            <person name="Mortensen U.H."/>
            <person name="De Vries R.P."/>
            <person name="Baker S.E."/>
            <person name="Andersen M.R."/>
        </authorList>
    </citation>
    <scope>NUCLEOTIDE SEQUENCE [LARGE SCALE GENOMIC DNA]</scope>
    <source>
        <strain evidence="2 3">CBS 449.75</strain>
    </source>
</reference>
<evidence type="ECO:0000313" key="3">
    <source>
        <dbReference type="Proteomes" id="UP001610432"/>
    </source>
</evidence>
<feature type="domain" description="AB hydrolase-1" evidence="1">
    <location>
        <begin position="10"/>
        <end position="252"/>
    </location>
</feature>
<evidence type="ECO:0000313" key="2">
    <source>
        <dbReference type="EMBL" id="KAL2871603.1"/>
    </source>
</evidence>
<keyword evidence="3" id="KW-1185">Reference proteome</keyword>
<comment type="caution">
    <text evidence="2">The sequence shown here is derived from an EMBL/GenBank/DDBJ whole genome shotgun (WGS) entry which is preliminary data.</text>
</comment>
<dbReference type="GeneID" id="98147159"/>
<dbReference type="InterPro" id="IPR000073">
    <property type="entry name" value="AB_hydrolase_1"/>
</dbReference>
<dbReference type="EMBL" id="JBFXLQ010000003">
    <property type="protein sequence ID" value="KAL2871603.1"/>
    <property type="molecule type" value="Genomic_DNA"/>
</dbReference>
<proteinExistence type="predicted"/>
<dbReference type="RefSeq" id="XP_070890582.1">
    <property type="nucleotide sequence ID" value="XM_071032087.1"/>
</dbReference>
<evidence type="ECO:0000259" key="1">
    <source>
        <dbReference type="Pfam" id="PF12697"/>
    </source>
</evidence>
<sequence>MPNLPTVAIVAGAWQSPDNYGPLRDALARLGYESVCQAAPSTSLPHGDTDLDTDIAFVHDSVLLPLVKSGKEVIVVLHSFAGVYGGGAVKGLSRTEYAQNGEPGGVIAVVYVAGPCVPSGISTLQLLGIGPDLVPWVSLDRSLQWQSQESTGLLSMVDPVSLLFHKLPAPEAQSWAANMKRQAIKPLQGIVPYAPFEDDLFKGHLAYLRCAEDECVHPPAQAKFIAAAGIQETDELPTSHMPWLEMADTTAEKIIAMAERVRM</sequence>
<name>A0ABR4M4V8_9EURO</name>
<dbReference type="PANTHER" id="PTHR37017">
    <property type="entry name" value="AB HYDROLASE-1 DOMAIN-CONTAINING PROTEIN-RELATED"/>
    <property type="match status" value="1"/>
</dbReference>
<dbReference type="PANTHER" id="PTHR37017:SF13">
    <property type="entry name" value="AB HYDROLASE-1 DOMAIN-CONTAINING PROTEIN"/>
    <property type="match status" value="1"/>
</dbReference>
<dbReference type="Pfam" id="PF12697">
    <property type="entry name" value="Abhydrolase_6"/>
    <property type="match status" value="1"/>
</dbReference>
<organism evidence="2 3">
    <name type="scientific">Aspergillus lucknowensis</name>
    <dbReference type="NCBI Taxonomy" id="176173"/>
    <lineage>
        <taxon>Eukaryota</taxon>
        <taxon>Fungi</taxon>
        <taxon>Dikarya</taxon>
        <taxon>Ascomycota</taxon>
        <taxon>Pezizomycotina</taxon>
        <taxon>Eurotiomycetes</taxon>
        <taxon>Eurotiomycetidae</taxon>
        <taxon>Eurotiales</taxon>
        <taxon>Aspergillaceae</taxon>
        <taxon>Aspergillus</taxon>
        <taxon>Aspergillus subgen. Nidulantes</taxon>
    </lineage>
</organism>
<dbReference type="InterPro" id="IPR029058">
    <property type="entry name" value="AB_hydrolase_fold"/>
</dbReference>
<dbReference type="InterPro" id="IPR052897">
    <property type="entry name" value="Sec-Metab_Biosynth_Hydrolase"/>
</dbReference>
<dbReference type="Gene3D" id="3.40.50.1820">
    <property type="entry name" value="alpha/beta hydrolase"/>
    <property type="match status" value="1"/>
</dbReference>
<accession>A0ABR4M4V8</accession>
<dbReference type="Proteomes" id="UP001610432">
    <property type="component" value="Unassembled WGS sequence"/>
</dbReference>
<protein>
    <recommendedName>
        <fullName evidence="1">AB hydrolase-1 domain-containing protein</fullName>
    </recommendedName>
</protein>